<keyword evidence="2" id="KW-1185">Reference proteome</keyword>
<protein>
    <submittedName>
        <fullName evidence="1">Uncharacterized protein</fullName>
    </submittedName>
</protein>
<dbReference type="GeneID" id="39990649"/>
<comment type="caution">
    <text evidence="1">The sequence shown here is derived from an EMBL/GenBank/DDBJ whole genome shotgun (WGS) entry which is preliminary data.</text>
</comment>
<dbReference type="AlphaFoldDB" id="A0A1X0NGD8"/>
<name>A0A1X0NGD8_9TRYP</name>
<dbReference type="Proteomes" id="UP000192257">
    <property type="component" value="Unassembled WGS sequence"/>
</dbReference>
<feature type="non-terminal residue" evidence="1">
    <location>
        <position position="1"/>
    </location>
</feature>
<dbReference type="VEuPathDB" id="TriTrypDB:TM35_000581000"/>
<proteinExistence type="predicted"/>
<evidence type="ECO:0000313" key="2">
    <source>
        <dbReference type="Proteomes" id="UP000192257"/>
    </source>
</evidence>
<accession>A0A1X0NGD8</accession>
<dbReference type="RefSeq" id="XP_028877803.1">
    <property type="nucleotide sequence ID" value="XM_029030869.1"/>
</dbReference>
<reference evidence="1 2" key="1">
    <citation type="submission" date="2017-03" db="EMBL/GenBank/DDBJ databases">
        <title>An alternative strategy for trypanosome survival in the mammalian bloodstream revealed through genome and transcriptome analysis of the ubiquitous bovine parasite Trypanosoma (Megatrypanum) theileri.</title>
        <authorList>
            <person name="Kelly S."/>
            <person name="Ivens A."/>
            <person name="Mott A."/>
            <person name="O'Neill E."/>
            <person name="Emms D."/>
            <person name="Macleod O."/>
            <person name="Voorheis P."/>
            <person name="Matthews J."/>
            <person name="Matthews K."/>
            <person name="Carrington M."/>
        </authorList>
    </citation>
    <scope>NUCLEOTIDE SEQUENCE [LARGE SCALE GENOMIC DNA]</scope>
    <source>
        <strain evidence="1">Edinburgh</strain>
    </source>
</reference>
<sequence length="118" mass="13671">TQIKKLQRSNLNNLVIHPIIVAQSTPVQPVEKVQVHNHLLLLRLLKLMELRKVVILQKHQRITQRVRTLKLIAHPLMRNQPAPQQQQHFLLKLQTTTRRVMQTAAAVSAVLCGCVYHY</sequence>
<dbReference type="EMBL" id="NBCO01000058">
    <property type="protein sequence ID" value="ORC83737.1"/>
    <property type="molecule type" value="Genomic_DNA"/>
</dbReference>
<evidence type="ECO:0000313" key="1">
    <source>
        <dbReference type="EMBL" id="ORC83737.1"/>
    </source>
</evidence>
<organism evidence="1 2">
    <name type="scientific">Trypanosoma theileri</name>
    <dbReference type="NCBI Taxonomy" id="67003"/>
    <lineage>
        <taxon>Eukaryota</taxon>
        <taxon>Discoba</taxon>
        <taxon>Euglenozoa</taxon>
        <taxon>Kinetoplastea</taxon>
        <taxon>Metakinetoplastina</taxon>
        <taxon>Trypanosomatida</taxon>
        <taxon>Trypanosomatidae</taxon>
        <taxon>Trypanosoma</taxon>
    </lineage>
</organism>
<gene>
    <name evidence="1" type="ORF">TM35_000581000</name>
</gene>